<accession>F5YEB2</accession>
<protein>
    <submittedName>
        <fullName evidence="4">Putative extracellular solute-binding protein, family 1</fullName>
    </submittedName>
</protein>
<evidence type="ECO:0000313" key="4">
    <source>
        <dbReference type="EMBL" id="AEF81866.1"/>
    </source>
</evidence>
<dbReference type="GO" id="GO:0042597">
    <property type="term" value="C:periplasmic space"/>
    <property type="evidence" value="ECO:0007669"/>
    <property type="project" value="UniProtKB-SubCell"/>
</dbReference>
<dbReference type="InterPro" id="IPR006059">
    <property type="entry name" value="SBP"/>
</dbReference>
<dbReference type="PANTHER" id="PTHR43649:SF11">
    <property type="entry name" value="ABC TRANSPORTER SUBSTRATE-BINDING PROTEIN YESO-RELATED"/>
    <property type="match status" value="1"/>
</dbReference>
<dbReference type="CDD" id="cd13585">
    <property type="entry name" value="PBP2_TMBP_like"/>
    <property type="match status" value="1"/>
</dbReference>
<dbReference type="OrthoDB" id="7918484at2"/>
<reference evidence="5" key="1">
    <citation type="submission" date="2009-12" db="EMBL/GenBank/DDBJ databases">
        <title>Complete sequence of Treponema azotonutricium strain ZAS-9.</title>
        <authorList>
            <person name="Tetu S.G."/>
            <person name="Matson E."/>
            <person name="Ren Q."/>
            <person name="Seshadri R."/>
            <person name="Elbourne L."/>
            <person name="Hassan K.A."/>
            <person name="Durkin A."/>
            <person name="Radune D."/>
            <person name="Mohamoud Y."/>
            <person name="Shay R."/>
            <person name="Jin S."/>
            <person name="Zhang X."/>
            <person name="Lucey K."/>
            <person name="Ballor N.R."/>
            <person name="Ottesen E."/>
            <person name="Rosenthal R."/>
            <person name="Allen A."/>
            <person name="Leadbetter J.R."/>
            <person name="Paulsen I.T."/>
        </authorList>
    </citation>
    <scope>NUCLEOTIDE SEQUENCE [LARGE SCALE GENOMIC DNA]</scope>
    <source>
        <strain evidence="5">ATCC BAA-888 / DSM 13862 / ZAS-9</strain>
    </source>
</reference>
<evidence type="ECO:0000256" key="1">
    <source>
        <dbReference type="ARBA" id="ARBA00004418"/>
    </source>
</evidence>
<dbReference type="PANTHER" id="PTHR43649">
    <property type="entry name" value="ARABINOSE-BINDING PROTEIN-RELATED"/>
    <property type="match status" value="1"/>
</dbReference>
<sequence length="436" mass="45787">MKKIVLVMLVIMMSAAMVFAGGGGQSSSGFGAATGSSPSNIVLRWAFWGSEARVKASQAAIDAFQAANPGIVVNIEVSGGTGDHFNKVDTQLAGGNGPDIIQMGGNYPDYIAKGVPLNLDPYKGGLLDVSTIDTGAIAAGTIGHLYAVSTGATIPALIYNKTLLEKAGVALPKVTMTWEEFRAYLASIKPRLPAGVYPLEDFGSTASGSTGFGYWLRWNGTPIYDDVSGTTKVTVAEAKKFLDLFKDYRDNGFVPPADISAGYAETNVDSSSLIAGKVAIGFIVSNQFGNYQSATTDVLEIIELPGAAATKALWPQLSQVYTINSASKNLEAAVKFVNFLVNSPEAGKVIGNDRGISSSSTFRQGASAVASDTDKKVFAYHDVAGSHTSPETPHLPNDTELNSTLNLIYQRVAFGQATTAAGAQELYALLVRLAKK</sequence>
<dbReference type="Pfam" id="PF01547">
    <property type="entry name" value="SBP_bac_1"/>
    <property type="match status" value="1"/>
</dbReference>
<organism evidence="4 5">
    <name type="scientific">Leadbettera azotonutricia (strain ATCC BAA-888 / DSM 13862 / ZAS-9)</name>
    <name type="common">Treponema azotonutricium</name>
    <dbReference type="NCBI Taxonomy" id="545695"/>
    <lineage>
        <taxon>Bacteria</taxon>
        <taxon>Pseudomonadati</taxon>
        <taxon>Spirochaetota</taxon>
        <taxon>Spirochaetia</taxon>
        <taxon>Spirochaetales</taxon>
        <taxon>Breznakiellaceae</taxon>
        <taxon>Leadbettera</taxon>
    </lineage>
</organism>
<dbReference type="STRING" id="545695.TREAZ_0213"/>
<evidence type="ECO:0000256" key="3">
    <source>
        <dbReference type="SAM" id="SignalP"/>
    </source>
</evidence>
<dbReference type="EMBL" id="CP001841">
    <property type="protein sequence ID" value="AEF81866.1"/>
    <property type="molecule type" value="Genomic_DNA"/>
</dbReference>
<evidence type="ECO:0000313" key="5">
    <source>
        <dbReference type="Proteomes" id="UP000009222"/>
    </source>
</evidence>
<dbReference type="Proteomes" id="UP000009222">
    <property type="component" value="Chromosome"/>
</dbReference>
<gene>
    <name evidence="4" type="ordered locus">TREAZ_0213</name>
</gene>
<feature type="signal peptide" evidence="3">
    <location>
        <begin position="1"/>
        <end position="20"/>
    </location>
</feature>
<evidence type="ECO:0000256" key="2">
    <source>
        <dbReference type="ARBA" id="ARBA00008520"/>
    </source>
</evidence>
<dbReference type="InParanoid" id="F5YEB2"/>
<dbReference type="KEGG" id="taz:TREAZ_0213"/>
<dbReference type="FunCoup" id="F5YEB2">
    <property type="interactions" value="24"/>
</dbReference>
<dbReference type="SUPFAM" id="SSF53850">
    <property type="entry name" value="Periplasmic binding protein-like II"/>
    <property type="match status" value="1"/>
</dbReference>
<dbReference type="RefSeq" id="WP_015711714.1">
    <property type="nucleotide sequence ID" value="NC_015577.1"/>
</dbReference>
<name>F5YEB2_LEAAZ</name>
<comment type="subcellular location">
    <subcellularLocation>
        <location evidence="1">Periplasm</location>
    </subcellularLocation>
</comment>
<dbReference type="eggNOG" id="COG1653">
    <property type="taxonomic scope" value="Bacteria"/>
</dbReference>
<keyword evidence="5" id="KW-1185">Reference proteome</keyword>
<keyword evidence="3" id="KW-0732">Signal</keyword>
<dbReference type="InterPro" id="IPR050490">
    <property type="entry name" value="Bact_solute-bd_prot1"/>
</dbReference>
<comment type="similarity">
    <text evidence="2">Belongs to the bacterial solute-binding protein 1 family.</text>
</comment>
<dbReference type="Gene3D" id="3.40.190.10">
    <property type="entry name" value="Periplasmic binding protein-like II"/>
    <property type="match status" value="2"/>
</dbReference>
<dbReference type="AlphaFoldDB" id="F5YEB2"/>
<reference evidence="4 5" key="2">
    <citation type="journal article" date="2011" name="ISME J.">
        <title>RNA-seq reveals cooperative metabolic interactions between two termite-gut spirochete species in co-culture.</title>
        <authorList>
            <person name="Rosenthal A.Z."/>
            <person name="Matson E.G."/>
            <person name="Eldar A."/>
            <person name="Leadbetter J.R."/>
        </authorList>
    </citation>
    <scope>NUCLEOTIDE SEQUENCE [LARGE SCALE GENOMIC DNA]</scope>
    <source>
        <strain evidence="5">ATCC BAA-888 / DSM 13862 / ZAS-9</strain>
    </source>
</reference>
<proteinExistence type="inferred from homology"/>
<dbReference type="HOGENOM" id="CLU_031285_5_0_12"/>
<feature type="chain" id="PRO_5003335926" evidence="3">
    <location>
        <begin position="21"/>
        <end position="436"/>
    </location>
</feature>